<sequence>MFNTMAKTIFVLVIKIVTVIIKRNEDTLLFILHKPVHMAIKLQASIFLFSLLILIGCRNVRNESSEIKDDPQIMNVSGQKQLYMGETDYPTSGTIRYYEQDGKSYVVQCNDRMRTIAVYDYTTGKKVGEKDVSRLLPGGELFAYNSDTIVSTIDADPSIVSFYCPENRSSMNVPVVVEEHHIEQYPRCFPEGAIFMNGKWYFSCYRLGEYPELMDKGKDRLPVLEVDFQKDKWEFIGGYPELYAQNNMGSLNYWVPFICGNTEENKILIGYSASPDIHIYSVKERTTESVSIKSIYADTIPLPLTKKGRDYFSDSDSYYHFAQYPHYGPLCYDPWKRLYYRFVGIGLNDWELDKNPLLQYQKKWSVMIFDRSFKKLGEKAIGDKYNTIYHFVSPEGLYILDKDKNEDIATYSLFTVNL</sequence>
<name>B7BH14_9BACT</name>
<dbReference type="AlphaFoldDB" id="B7BH14"/>
<dbReference type="STRING" id="537006.PRABACTJOHN_04363"/>
<reference evidence="1 2" key="2">
    <citation type="submission" date="2008-10" db="EMBL/GenBank/DDBJ databases">
        <authorList>
            <person name="Fulton L."/>
            <person name="Clifton S."/>
            <person name="Fulton B."/>
            <person name="Xu J."/>
            <person name="Minx P."/>
            <person name="Pepin K.H."/>
            <person name="Johnson M."/>
            <person name="Bhonagiri V."/>
            <person name="Nash W.E."/>
            <person name="Mardis E.R."/>
            <person name="Wilson R.K."/>
        </authorList>
    </citation>
    <scope>NUCLEOTIDE SEQUENCE [LARGE SCALE GENOMIC DNA]</scope>
    <source>
        <strain evidence="1 2">DSM 18315</strain>
    </source>
</reference>
<dbReference type="Proteomes" id="UP000005510">
    <property type="component" value="Unassembled WGS sequence"/>
</dbReference>
<dbReference type="HOGENOM" id="CLU_656959_0_0_10"/>
<evidence type="ECO:0000313" key="1">
    <source>
        <dbReference type="EMBL" id="EEC94281.1"/>
    </source>
</evidence>
<dbReference type="InterPro" id="IPR025316">
    <property type="entry name" value="DUF4221"/>
</dbReference>
<evidence type="ECO:0008006" key="3">
    <source>
        <dbReference type="Google" id="ProtNLM"/>
    </source>
</evidence>
<protein>
    <recommendedName>
        <fullName evidence="3">DUF4221 domain-containing protein</fullName>
    </recommendedName>
</protein>
<reference evidence="1 2" key="1">
    <citation type="submission" date="2008-10" db="EMBL/GenBank/DDBJ databases">
        <title>Draft genome sequence of Parabacteroides johnsonii (DSM 18315).</title>
        <authorList>
            <person name="Sudarsanam P."/>
            <person name="Ley R."/>
            <person name="Guruge J."/>
            <person name="Turnbaugh P.J."/>
            <person name="Mahowald M."/>
            <person name="Liep D."/>
            <person name="Gordon J."/>
        </authorList>
    </citation>
    <scope>NUCLEOTIDE SEQUENCE [LARGE SCALE GENOMIC DNA]</scope>
    <source>
        <strain evidence="1 2">DSM 18315</strain>
    </source>
</reference>
<organism evidence="1 2">
    <name type="scientific">Parabacteroides johnsonii DSM 18315</name>
    <dbReference type="NCBI Taxonomy" id="537006"/>
    <lineage>
        <taxon>Bacteria</taxon>
        <taxon>Pseudomonadati</taxon>
        <taxon>Bacteroidota</taxon>
        <taxon>Bacteroidia</taxon>
        <taxon>Bacteroidales</taxon>
        <taxon>Tannerellaceae</taxon>
        <taxon>Parabacteroides</taxon>
    </lineage>
</organism>
<proteinExistence type="predicted"/>
<gene>
    <name evidence="1" type="ORF">PRABACTJOHN_04363</name>
</gene>
<evidence type="ECO:0000313" key="2">
    <source>
        <dbReference type="Proteomes" id="UP000005510"/>
    </source>
</evidence>
<comment type="caution">
    <text evidence="1">The sequence shown here is derived from an EMBL/GenBank/DDBJ whole genome shotgun (WGS) entry which is preliminary data.</text>
</comment>
<accession>B7BH14</accession>
<dbReference type="EMBL" id="ABYH01000429">
    <property type="protein sequence ID" value="EEC94281.1"/>
    <property type="molecule type" value="Genomic_DNA"/>
</dbReference>
<dbReference type="Pfam" id="PF13970">
    <property type="entry name" value="DUF4221"/>
    <property type="match status" value="1"/>
</dbReference>